<keyword evidence="1" id="KW-0547">Nucleotide-binding</keyword>
<dbReference type="GO" id="GO:0016773">
    <property type="term" value="F:phosphotransferase activity, alcohol group as acceptor"/>
    <property type="evidence" value="ECO:0007669"/>
    <property type="project" value="UniProtKB-UniRule"/>
</dbReference>
<comment type="catalytic activity">
    <reaction evidence="1">
        <text>1,6-anhydro-N-acetyl-beta-muramate + ATP + H2O = N-acetyl-D-muramate 6-phosphate + ADP + H(+)</text>
        <dbReference type="Rhea" id="RHEA:24952"/>
        <dbReference type="ChEBI" id="CHEBI:15377"/>
        <dbReference type="ChEBI" id="CHEBI:15378"/>
        <dbReference type="ChEBI" id="CHEBI:30616"/>
        <dbReference type="ChEBI" id="CHEBI:58690"/>
        <dbReference type="ChEBI" id="CHEBI:58722"/>
        <dbReference type="ChEBI" id="CHEBI:456216"/>
        <dbReference type="EC" id="2.7.1.170"/>
    </reaction>
</comment>
<dbReference type="PANTHER" id="PTHR30605">
    <property type="entry name" value="ANHYDRO-N-ACETYLMURAMIC ACID KINASE"/>
    <property type="match status" value="1"/>
</dbReference>
<dbReference type="EC" id="2.7.1.170" evidence="1"/>
<dbReference type="GO" id="GO:0097175">
    <property type="term" value="P:1,6-anhydro-N-acetyl-beta-muramic acid catabolic process"/>
    <property type="evidence" value="ECO:0007669"/>
    <property type="project" value="UniProtKB-UniRule"/>
</dbReference>
<dbReference type="UniPathway" id="UPA00343"/>
<dbReference type="GO" id="GO:0006040">
    <property type="term" value="P:amino sugar metabolic process"/>
    <property type="evidence" value="ECO:0007669"/>
    <property type="project" value="InterPro"/>
</dbReference>
<proteinExistence type="inferred from homology"/>
<comment type="pathway">
    <text evidence="1">Cell wall biogenesis; peptidoglycan recycling.</text>
</comment>
<comment type="function">
    <text evidence="1">Catalyzes the specific phosphorylation of 1,6-anhydro-N-acetylmuramic acid (anhMurNAc) with the simultaneous cleavage of the 1,6-anhydro ring, generating MurNAc-6-P. Is required for the utilization of anhMurNAc either imported from the medium or derived from its own cell wall murein, and thus plays a role in cell wall recycling.</text>
</comment>
<keyword evidence="1" id="KW-0119">Carbohydrate metabolism</keyword>
<dbReference type="GO" id="GO:0005524">
    <property type="term" value="F:ATP binding"/>
    <property type="evidence" value="ECO:0007669"/>
    <property type="project" value="UniProtKB-UniRule"/>
</dbReference>
<sequence>MRARPAKLVIGLISGTSADGVTGALAAITDRGGPRPEIVFRGWATIPYPAEVRRRLLDLFTEPQTIQEVAVLHFTLGELFADAAGAAARAAGCDLAAVDLIASHGQTVAHVGRPDPADPHSRAATLQLGEPAVIAERTGRPVIADFRPADMAAGGVGAPFVPYADLLLLGGPTGRIALNLGGISNLTVLPAGAGRDDVYAFDCGPANMIIDGLVRHFTQGAETHDRDGARAARGRVRQDLLNELMRHPFVPAAPPKAAGHEQFGRPFLGHLLATWGVLPPDDLIATATAFAADAIALNIARFVVPRHAIDEVVASGGGVHNPTLMRRLASAVAPLRVRPIDEFGVPSDAKEALAFALLGHASLMGRPGNLPRVTGARHAAVLGKFTWPPGAGAPETAP</sequence>
<dbReference type="PANTHER" id="PTHR30605:SF0">
    <property type="entry name" value="ANHYDRO-N-ACETYLMURAMIC ACID KINASE"/>
    <property type="match status" value="1"/>
</dbReference>
<accession>A0A537LNT2</accession>
<dbReference type="GO" id="GO:0016301">
    <property type="term" value="F:kinase activity"/>
    <property type="evidence" value="ECO:0007669"/>
    <property type="project" value="UniProtKB-KW"/>
</dbReference>
<dbReference type="GO" id="GO:0009254">
    <property type="term" value="P:peptidoglycan turnover"/>
    <property type="evidence" value="ECO:0007669"/>
    <property type="project" value="UniProtKB-UniRule"/>
</dbReference>
<dbReference type="EMBL" id="VBAM01000351">
    <property type="protein sequence ID" value="TMJ09357.1"/>
    <property type="molecule type" value="Genomic_DNA"/>
</dbReference>
<feature type="binding site" evidence="1">
    <location>
        <begin position="15"/>
        <end position="22"/>
    </location>
    <ligand>
        <name>ATP</name>
        <dbReference type="ChEBI" id="CHEBI:30616"/>
    </ligand>
</feature>
<evidence type="ECO:0000313" key="2">
    <source>
        <dbReference type="EMBL" id="TMJ09357.1"/>
    </source>
</evidence>
<organism evidence="2 3">
    <name type="scientific">Candidatus Segetimicrobium genomatis</name>
    <dbReference type="NCBI Taxonomy" id="2569760"/>
    <lineage>
        <taxon>Bacteria</taxon>
        <taxon>Bacillati</taxon>
        <taxon>Candidatus Sysuimicrobiota</taxon>
        <taxon>Candidatus Sysuimicrobiia</taxon>
        <taxon>Candidatus Sysuimicrobiales</taxon>
        <taxon>Candidatus Segetimicrobiaceae</taxon>
        <taxon>Candidatus Segetimicrobium</taxon>
    </lineage>
</organism>
<evidence type="ECO:0000256" key="1">
    <source>
        <dbReference type="HAMAP-Rule" id="MF_01270"/>
    </source>
</evidence>
<reference evidence="2 3" key="1">
    <citation type="journal article" date="2019" name="Nat. Microbiol.">
        <title>Mediterranean grassland soil C-N compound turnover is dependent on rainfall and depth, and is mediated by genomically divergent microorganisms.</title>
        <authorList>
            <person name="Diamond S."/>
            <person name="Andeer P.F."/>
            <person name="Li Z."/>
            <person name="Crits-Christoph A."/>
            <person name="Burstein D."/>
            <person name="Anantharaman K."/>
            <person name="Lane K.R."/>
            <person name="Thomas B.C."/>
            <person name="Pan C."/>
            <person name="Northen T.R."/>
            <person name="Banfield J.F."/>
        </authorList>
    </citation>
    <scope>NUCLEOTIDE SEQUENCE [LARGE SCALE GENOMIC DNA]</scope>
    <source>
        <strain evidence="2">NP_5</strain>
    </source>
</reference>
<dbReference type="Proteomes" id="UP000320393">
    <property type="component" value="Unassembled WGS sequence"/>
</dbReference>
<dbReference type="NCBIfam" id="NF007148">
    <property type="entry name" value="PRK09585.3-2"/>
    <property type="match status" value="1"/>
</dbReference>
<protein>
    <recommendedName>
        <fullName evidence="1">Anhydro-N-acetylmuramic acid kinase</fullName>
        <ecNumber evidence="1">2.7.1.170</ecNumber>
    </recommendedName>
    <alternativeName>
        <fullName evidence="1">AnhMurNAc kinase</fullName>
    </alternativeName>
</protein>
<gene>
    <name evidence="1" type="primary">anmK</name>
    <name evidence="2" type="ORF">E6H02_09085</name>
</gene>
<dbReference type="InterPro" id="IPR005338">
    <property type="entry name" value="Anhydro_N_Ac-Mur_kinase"/>
</dbReference>
<evidence type="ECO:0000313" key="3">
    <source>
        <dbReference type="Proteomes" id="UP000320393"/>
    </source>
</evidence>
<keyword evidence="1 2" id="KW-0418">Kinase</keyword>
<dbReference type="UniPathway" id="UPA00544"/>
<comment type="caution">
    <text evidence="2">The sequence shown here is derived from an EMBL/GenBank/DDBJ whole genome shotgun (WGS) entry which is preliminary data.</text>
</comment>
<dbReference type="HAMAP" id="MF_01270">
    <property type="entry name" value="AnhMurNAc_kinase"/>
    <property type="match status" value="1"/>
</dbReference>
<comment type="pathway">
    <text evidence="1">Amino-sugar metabolism; 1,6-anhydro-N-acetylmuramate degradation.</text>
</comment>
<keyword evidence="1 2" id="KW-0808">Transferase</keyword>
<dbReference type="Gene3D" id="3.30.420.40">
    <property type="match status" value="2"/>
</dbReference>
<dbReference type="InterPro" id="IPR043129">
    <property type="entry name" value="ATPase_NBD"/>
</dbReference>
<comment type="similarity">
    <text evidence="1">Belongs to the anhydro-N-acetylmuramic acid kinase family.</text>
</comment>
<dbReference type="SUPFAM" id="SSF53067">
    <property type="entry name" value="Actin-like ATPase domain"/>
    <property type="match status" value="1"/>
</dbReference>
<keyword evidence="1" id="KW-0067">ATP-binding</keyword>
<dbReference type="AlphaFoldDB" id="A0A537LNT2"/>
<name>A0A537LNT2_9BACT</name>
<dbReference type="Pfam" id="PF03702">
    <property type="entry name" value="AnmK"/>
    <property type="match status" value="1"/>
</dbReference>